<evidence type="ECO:0000259" key="1">
    <source>
        <dbReference type="SMART" id="SM00507"/>
    </source>
</evidence>
<dbReference type="CDD" id="cd00085">
    <property type="entry name" value="HNHc"/>
    <property type="match status" value="1"/>
</dbReference>
<evidence type="ECO:0000313" key="3">
    <source>
        <dbReference type="Proteomes" id="UP000317652"/>
    </source>
</evidence>
<evidence type="ECO:0000313" key="2">
    <source>
        <dbReference type="EMBL" id="VUS42426.1"/>
    </source>
</evidence>
<dbReference type="Proteomes" id="UP000317652">
    <property type="component" value="Unassembled WGS sequence"/>
</dbReference>
<dbReference type="InterPro" id="IPR010373">
    <property type="entry name" value="DUF968"/>
</dbReference>
<keyword evidence="3" id="KW-1185">Reference proteome</keyword>
<organism evidence="2 3">
    <name type="scientific">Klebsiella spallanzanii</name>
    <dbReference type="NCBI Taxonomy" id="2587528"/>
    <lineage>
        <taxon>Bacteria</taxon>
        <taxon>Pseudomonadati</taxon>
        <taxon>Pseudomonadota</taxon>
        <taxon>Gammaproteobacteria</taxon>
        <taxon>Enterobacterales</taxon>
        <taxon>Enterobacteriaceae</taxon>
        <taxon>Klebsiella/Raoultella group</taxon>
        <taxon>Klebsiella</taxon>
    </lineage>
</organism>
<proteinExistence type="predicted"/>
<reference evidence="2 3" key="1">
    <citation type="submission" date="2019-07" db="EMBL/GenBank/DDBJ databases">
        <authorList>
            <person name="Brisse S."/>
            <person name="Rodrigues C."/>
            <person name="Thorpe H."/>
        </authorList>
    </citation>
    <scope>NUCLEOTIDE SEQUENCE [LARGE SCALE GENOMIC DNA]</scope>
    <source>
        <strain evidence="2">SB6411</strain>
    </source>
</reference>
<dbReference type="EMBL" id="CABGGS010000009">
    <property type="protein sequence ID" value="VUS42426.1"/>
    <property type="molecule type" value="Genomic_DNA"/>
</dbReference>
<name>A0ABY6V9N8_9ENTR</name>
<dbReference type="RefSeq" id="WP_094963370.1">
    <property type="nucleotide sequence ID" value="NZ_CABGGS010000009.1"/>
</dbReference>
<sequence length="353" mass="39862">MRALLTPEVVPRLGVVLLKPGKELMRLFRSGRVLVESEPKSMAGLATGRIPDARQPLAEDKALEAFFTSEKVINAAGGLQGLEYWLRQNTRECQYPHSEYHHNEHVSMRHPPGAMMLCWHCENLLREQTTDTLSELARRNVINWIIDTALQNLQLGRERELSLAELCWWAVYAGAADAITETMAQRGLRLPAEPFQSVYKESDIVPSVPATSILQERLPTAGLIQKCWSSENVQALPKLPKVLALAVDPESPESFMLKPKRRRWVNRTYTDWVKRQPCECCRRPADDPHHVIGHGMGGTATKAHDLFVIPLCRECHDELHADANAFEEKNGTQLQLLFRFLDRAIAIGVIVKA</sequence>
<dbReference type="InterPro" id="IPR003615">
    <property type="entry name" value="HNH_nuc"/>
</dbReference>
<dbReference type="SMART" id="SM00507">
    <property type="entry name" value="HNHc"/>
    <property type="match status" value="1"/>
</dbReference>
<accession>A0ABY6V9N8</accession>
<comment type="caution">
    <text evidence="2">The sequence shown here is derived from an EMBL/GenBank/DDBJ whole genome shotgun (WGS) entry which is preliminary data.</text>
</comment>
<dbReference type="Gene3D" id="3.30.50.20">
    <property type="entry name" value="prophage-derive protein ybcO"/>
    <property type="match status" value="1"/>
</dbReference>
<gene>
    <name evidence="2" type="ORF">SB6411_05598</name>
</gene>
<dbReference type="Pfam" id="PF06147">
    <property type="entry name" value="DUF968"/>
    <property type="match status" value="1"/>
</dbReference>
<feature type="domain" description="HNH nuclease" evidence="1">
    <location>
        <begin position="268"/>
        <end position="317"/>
    </location>
</feature>
<protein>
    <recommendedName>
        <fullName evidence="1">HNH nuclease domain-containing protein</fullName>
    </recommendedName>
</protein>